<feature type="transmembrane region" description="Helical" evidence="6">
    <location>
        <begin position="375"/>
        <end position="397"/>
    </location>
</feature>
<reference evidence="8 9" key="1">
    <citation type="submission" date="2014-04" db="EMBL/GenBank/DDBJ databases">
        <title>Evolutionary Origins and Diversification of the Mycorrhizal Mutualists.</title>
        <authorList>
            <consortium name="DOE Joint Genome Institute"/>
            <consortium name="Mycorrhizal Genomics Consortium"/>
            <person name="Kohler A."/>
            <person name="Kuo A."/>
            <person name="Nagy L.G."/>
            <person name="Floudas D."/>
            <person name="Copeland A."/>
            <person name="Barry K.W."/>
            <person name="Cichocki N."/>
            <person name="Veneault-Fourrey C."/>
            <person name="LaButti K."/>
            <person name="Lindquist E.A."/>
            <person name="Lipzen A."/>
            <person name="Lundell T."/>
            <person name="Morin E."/>
            <person name="Murat C."/>
            <person name="Riley R."/>
            <person name="Ohm R."/>
            <person name="Sun H."/>
            <person name="Tunlid A."/>
            <person name="Henrissat B."/>
            <person name="Grigoriev I.V."/>
            <person name="Hibbett D.S."/>
            <person name="Martin F."/>
        </authorList>
    </citation>
    <scope>NUCLEOTIDE SEQUENCE [LARGE SCALE GENOMIC DNA]</scope>
    <source>
        <strain evidence="8 9">Koide BX008</strain>
    </source>
</reference>
<evidence type="ECO:0000256" key="6">
    <source>
        <dbReference type="SAM" id="Phobius"/>
    </source>
</evidence>
<keyword evidence="6" id="KW-1133">Transmembrane helix</keyword>
<protein>
    <recommendedName>
        <fullName evidence="7">RING-type domain-containing protein</fullName>
    </recommendedName>
</protein>
<keyword evidence="6" id="KW-0812">Transmembrane</keyword>
<dbReference type="Pfam" id="PF13920">
    <property type="entry name" value="zf-C3HC4_3"/>
    <property type="match status" value="1"/>
</dbReference>
<organism evidence="8 9">
    <name type="scientific">Amanita muscaria (strain Koide BX008)</name>
    <dbReference type="NCBI Taxonomy" id="946122"/>
    <lineage>
        <taxon>Eukaryota</taxon>
        <taxon>Fungi</taxon>
        <taxon>Dikarya</taxon>
        <taxon>Basidiomycota</taxon>
        <taxon>Agaricomycotina</taxon>
        <taxon>Agaricomycetes</taxon>
        <taxon>Agaricomycetidae</taxon>
        <taxon>Agaricales</taxon>
        <taxon>Pluteineae</taxon>
        <taxon>Amanitaceae</taxon>
        <taxon>Amanita</taxon>
    </lineage>
</organism>
<keyword evidence="6" id="KW-0472">Membrane</keyword>
<dbReference type="STRING" id="946122.A0A0C2SI24"/>
<feature type="transmembrane region" description="Helical" evidence="6">
    <location>
        <begin position="211"/>
        <end position="233"/>
    </location>
</feature>
<evidence type="ECO:0000256" key="2">
    <source>
        <dbReference type="ARBA" id="ARBA00022771"/>
    </source>
</evidence>
<dbReference type="OrthoDB" id="2560085at2759"/>
<dbReference type="Proteomes" id="UP000054549">
    <property type="component" value="Unassembled WGS sequence"/>
</dbReference>
<feature type="transmembrane region" description="Helical" evidence="6">
    <location>
        <begin position="280"/>
        <end position="299"/>
    </location>
</feature>
<evidence type="ECO:0000313" key="8">
    <source>
        <dbReference type="EMBL" id="KIL62825.1"/>
    </source>
</evidence>
<keyword evidence="9" id="KW-1185">Reference proteome</keyword>
<proteinExistence type="predicted"/>
<gene>
    <name evidence="8" type="ORF">M378DRAFT_165288</name>
</gene>
<keyword evidence="3" id="KW-0862">Zinc</keyword>
<feature type="coiled-coil region" evidence="5">
    <location>
        <begin position="140"/>
        <end position="205"/>
    </location>
</feature>
<keyword evidence="5" id="KW-0175">Coiled coil</keyword>
<evidence type="ECO:0000256" key="1">
    <source>
        <dbReference type="ARBA" id="ARBA00022723"/>
    </source>
</evidence>
<sequence length="398" mass="44147">MDDSAQHFKAYARCEICILTFSTDDFKLLSPCGHFLCNSCINKIFPRQSGTCPFCRAPITKKNLKTISLNIVPASVALTERAIEGLALMDENAEPVSVLKTPAKLKEAAELLNVDRELAHSLMRAIAEFRERLVPLFKERKAQTEQIDKLQFQLEESTAKLRSLEDKARPNRKNHMEMESERAKNEALKERLAALEKQIDTLMDPIWTARLVALALLLASAIFNVGLGLNAAVKAKLANQMNNKMSPFIASLVTFSEQDRKAPIMIDVNTQDIAKARDTVTSVSAFIAVSCALMIFLHLRGSLSPLTPRRQGAFLVFCGALLFAPLVSYTLVYQSRSANVAVSVFSLRVPENIVQIAQSGLGIQSKYNQIDFLRLMAILPWFTVLFSVITAGMLLVAV</sequence>
<dbReference type="EMBL" id="KN818266">
    <property type="protein sequence ID" value="KIL62825.1"/>
    <property type="molecule type" value="Genomic_DNA"/>
</dbReference>
<evidence type="ECO:0000313" key="9">
    <source>
        <dbReference type="Proteomes" id="UP000054549"/>
    </source>
</evidence>
<feature type="transmembrane region" description="Helical" evidence="6">
    <location>
        <begin position="311"/>
        <end position="332"/>
    </location>
</feature>
<accession>A0A0C2SI24</accession>
<dbReference type="InterPro" id="IPR013083">
    <property type="entry name" value="Znf_RING/FYVE/PHD"/>
</dbReference>
<dbReference type="SUPFAM" id="SSF57850">
    <property type="entry name" value="RING/U-box"/>
    <property type="match status" value="1"/>
</dbReference>
<keyword evidence="1" id="KW-0479">Metal-binding</keyword>
<dbReference type="PROSITE" id="PS50089">
    <property type="entry name" value="ZF_RING_2"/>
    <property type="match status" value="1"/>
</dbReference>
<dbReference type="Gene3D" id="3.30.40.10">
    <property type="entry name" value="Zinc/RING finger domain, C3HC4 (zinc finger)"/>
    <property type="match status" value="1"/>
</dbReference>
<dbReference type="GO" id="GO:0008270">
    <property type="term" value="F:zinc ion binding"/>
    <property type="evidence" value="ECO:0007669"/>
    <property type="project" value="UniProtKB-KW"/>
</dbReference>
<evidence type="ECO:0000256" key="5">
    <source>
        <dbReference type="SAM" id="Coils"/>
    </source>
</evidence>
<dbReference type="SMART" id="SM00184">
    <property type="entry name" value="RING"/>
    <property type="match status" value="1"/>
</dbReference>
<dbReference type="HOGENOM" id="CLU_692559_0_0_1"/>
<dbReference type="InterPro" id="IPR001841">
    <property type="entry name" value="Znf_RING"/>
</dbReference>
<dbReference type="InParanoid" id="A0A0C2SI24"/>
<keyword evidence="2 4" id="KW-0863">Zinc-finger</keyword>
<feature type="domain" description="RING-type" evidence="7">
    <location>
        <begin position="14"/>
        <end position="56"/>
    </location>
</feature>
<evidence type="ECO:0000256" key="3">
    <source>
        <dbReference type="ARBA" id="ARBA00022833"/>
    </source>
</evidence>
<name>A0A0C2SI24_AMAMK</name>
<dbReference type="PROSITE" id="PS00518">
    <property type="entry name" value="ZF_RING_1"/>
    <property type="match status" value="1"/>
</dbReference>
<evidence type="ECO:0000259" key="7">
    <source>
        <dbReference type="PROSITE" id="PS50089"/>
    </source>
</evidence>
<evidence type="ECO:0000256" key="4">
    <source>
        <dbReference type="PROSITE-ProRule" id="PRU00175"/>
    </source>
</evidence>
<dbReference type="InterPro" id="IPR017907">
    <property type="entry name" value="Znf_RING_CS"/>
</dbReference>
<dbReference type="AlphaFoldDB" id="A0A0C2SI24"/>